<accession>A0A0B7A7L6</accession>
<proteinExistence type="predicted"/>
<dbReference type="EMBL" id="HACG01030069">
    <property type="protein sequence ID" value="CEK76934.1"/>
    <property type="molecule type" value="Transcribed_RNA"/>
</dbReference>
<organism evidence="1">
    <name type="scientific">Arion vulgaris</name>
    <dbReference type="NCBI Taxonomy" id="1028688"/>
    <lineage>
        <taxon>Eukaryota</taxon>
        <taxon>Metazoa</taxon>
        <taxon>Spiralia</taxon>
        <taxon>Lophotrochozoa</taxon>
        <taxon>Mollusca</taxon>
        <taxon>Gastropoda</taxon>
        <taxon>Heterobranchia</taxon>
        <taxon>Euthyneura</taxon>
        <taxon>Panpulmonata</taxon>
        <taxon>Eupulmonata</taxon>
        <taxon>Stylommatophora</taxon>
        <taxon>Helicina</taxon>
        <taxon>Arionoidea</taxon>
        <taxon>Arionidae</taxon>
        <taxon>Arion</taxon>
    </lineage>
</organism>
<evidence type="ECO:0000313" key="1">
    <source>
        <dbReference type="EMBL" id="CEK76934.1"/>
    </source>
</evidence>
<name>A0A0B7A7L6_9EUPU</name>
<sequence>MNWDKVEGDKYINIEYLVNSTVLQDGNLECQINKKADQVPIEEHNNGSNLYK</sequence>
<protein>
    <submittedName>
        <fullName evidence="1">Uncharacterized protein</fullName>
    </submittedName>
</protein>
<dbReference type="AlphaFoldDB" id="A0A0B7A7L6"/>
<reference evidence="1" key="1">
    <citation type="submission" date="2014-12" db="EMBL/GenBank/DDBJ databases">
        <title>Insight into the proteome of Arion vulgaris.</title>
        <authorList>
            <person name="Aradska J."/>
            <person name="Bulat T."/>
            <person name="Smidak R."/>
            <person name="Sarate P."/>
            <person name="Gangsoo J."/>
            <person name="Sialana F."/>
            <person name="Bilban M."/>
            <person name="Lubec G."/>
        </authorList>
    </citation>
    <scope>NUCLEOTIDE SEQUENCE</scope>
    <source>
        <tissue evidence="1">Skin</tissue>
    </source>
</reference>
<gene>
    <name evidence="1" type="primary">ORF102217</name>
</gene>